<keyword evidence="9" id="KW-1185">Reference proteome</keyword>
<dbReference type="STRING" id="3775.A0A1Q3AZC4"/>
<evidence type="ECO:0000313" key="9">
    <source>
        <dbReference type="Proteomes" id="UP000187406"/>
    </source>
</evidence>
<dbReference type="SUPFAM" id="SSF57756">
    <property type="entry name" value="Retrovirus zinc finger-like domains"/>
    <property type="match status" value="1"/>
</dbReference>
<proteinExistence type="predicted"/>
<name>A0A1Q3AZC4_CEPFO</name>
<dbReference type="SMART" id="SM00575">
    <property type="entry name" value="ZnF_PMZ"/>
    <property type="match status" value="1"/>
</dbReference>
<keyword evidence="6" id="KW-0472">Membrane</keyword>
<keyword evidence="6" id="KW-1133">Transmembrane helix</keyword>
<evidence type="ECO:0000256" key="4">
    <source>
        <dbReference type="PROSITE-ProRule" id="PRU00325"/>
    </source>
</evidence>
<gene>
    <name evidence="8" type="ORF">CFOL_v3_04639</name>
</gene>
<dbReference type="PANTHER" id="PTHR31973:SF197">
    <property type="entry name" value="SWIM-TYPE DOMAIN-CONTAINING PROTEIN"/>
    <property type="match status" value="1"/>
</dbReference>
<dbReference type="Proteomes" id="UP000187406">
    <property type="component" value="Unassembled WGS sequence"/>
</dbReference>
<dbReference type="InParanoid" id="A0A1Q3AZC4"/>
<evidence type="ECO:0000256" key="3">
    <source>
        <dbReference type="ARBA" id="ARBA00022833"/>
    </source>
</evidence>
<evidence type="ECO:0000256" key="1">
    <source>
        <dbReference type="ARBA" id="ARBA00022723"/>
    </source>
</evidence>
<feature type="region of interest" description="Disordered" evidence="5">
    <location>
        <begin position="122"/>
        <end position="141"/>
    </location>
</feature>
<keyword evidence="6" id="KW-0812">Transmembrane</keyword>
<dbReference type="OrthoDB" id="1939383at2759"/>
<dbReference type="Pfam" id="PF04434">
    <property type="entry name" value="SWIM"/>
    <property type="match status" value="1"/>
</dbReference>
<keyword evidence="1" id="KW-0479">Metal-binding</keyword>
<organism evidence="8 9">
    <name type="scientific">Cephalotus follicularis</name>
    <name type="common">Albany pitcher plant</name>
    <dbReference type="NCBI Taxonomy" id="3775"/>
    <lineage>
        <taxon>Eukaryota</taxon>
        <taxon>Viridiplantae</taxon>
        <taxon>Streptophyta</taxon>
        <taxon>Embryophyta</taxon>
        <taxon>Tracheophyta</taxon>
        <taxon>Spermatophyta</taxon>
        <taxon>Magnoliopsida</taxon>
        <taxon>eudicotyledons</taxon>
        <taxon>Gunneridae</taxon>
        <taxon>Pentapetalae</taxon>
        <taxon>rosids</taxon>
        <taxon>fabids</taxon>
        <taxon>Oxalidales</taxon>
        <taxon>Cephalotaceae</taxon>
        <taxon>Cephalotus</taxon>
    </lineage>
</organism>
<dbReference type="InterPro" id="IPR007527">
    <property type="entry name" value="Znf_SWIM"/>
</dbReference>
<dbReference type="EMBL" id="BDDD01000185">
    <property type="protein sequence ID" value="GAV61111.1"/>
    <property type="molecule type" value="Genomic_DNA"/>
</dbReference>
<dbReference type="InterPro" id="IPR006564">
    <property type="entry name" value="Znf_PMZ"/>
</dbReference>
<feature type="transmembrane region" description="Helical" evidence="6">
    <location>
        <begin position="148"/>
        <end position="169"/>
    </location>
</feature>
<keyword evidence="3" id="KW-0862">Zinc</keyword>
<dbReference type="GO" id="GO:0008270">
    <property type="term" value="F:zinc ion binding"/>
    <property type="evidence" value="ECO:0007669"/>
    <property type="project" value="UniProtKB-KW"/>
</dbReference>
<sequence length="174" mass="20445">YVVQLDKRSCSCYRYNLTRIPCAHAMNAFMFERRKVEEYVSDYYQRETYLKTYSHGIDPVKGQESWDTCHLDPILPPLMKKHPGWPPTQRKRGLDEPPQPGKLRRQYEAINCLRCHQAGHNRRGCRGPKNARAKGKGTRKGKGSQRIFETYVSITYIFHFQIYLLLLNFDVSCL</sequence>
<evidence type="ECO:0000256" key="6">
    <source>
        <dbReference type="SAM" id="Phobius"/>
    </source>
</evidence>
<keyword evidence="2 4" id="KW-0863">Zinc-finger</keyword>
<dbReference type="PROSITE" id="PS50966">
    <property type="entry name" value="ZF_SWIM"/>
    <property type="match status" value="1"/>
</dbReference>
<evidence type="ECO:0000256" key="2">
    <source>
        <dbReference type="ARBA" id="ARBA00022771"/>
    </source>
</evidence>
<feature type="domain" description="SWIM-type" evidence="7">
    <location>
        <begin position="1"/>
        <end position="33"/>
    </location>
</feature>
<protein>
    <submittedName>
        <fullName evidence="8">SWIM domain-containing protein</fullName>
    </submittedName>
</protein>
<feature type="non-terminal residue" evidence="8">
    <location>
        <position position="1"/>
    </location>
</feature>
<evidence type="ECO:0000256" key="5">
    <source>
        <dbReference type="SAM" id="MobiDB-lite"/>
    </source>
</evidence>
<comment type="caution">
    <text evidence="8">The sequence shown here is derived from an EMBL/GenBank/DDBJ whole genome shotgun (WGS) entry which is preliminary data.</text>
</comment>
<dbReference type="InterPro" id="IPR036875">
    <property type="entry name" value="Znf_CCHC_sf"/>
</dbReference>
<accession>A0A1Q3AZC4</accession>
<dbReference type="PANTHER" id="PTHR31973">
    <property type="entry name" value="POLYPROTEIN, PUTATIVE-RELATED"/>
    <property type="match status" value="1"/>
</dbReference>
<reference evidence="9" key="1">
    <citation type="submission" date="2016-04" db="EMBL/GenBank/DDBJ databases">
        <title>Cephalotus genome sequencing.</title>
        <authorList>
            <person name="Fukushima K."/>
            <person name="Hasebe M."/>
            <person name="Fang X."/>
        </authorList>
    </citation>
    <scope>NUCLEOTIDE SEQUENCE [LARGE SCALE GENOMIC DNA]</scope>
    <source>
        <strain evidence="9">cv. St1</strain>
    </source>
</reference>
<evidence type="ECO:0000313" key="8">
    <source>
        <dbReference type="EMBL" id="GAV61111.1"/>
    </source>
</evidence>
<dbReference type="GO" id="GO:0003676">
    <property type="term" value="F:nucleic acid binding"/>
    <property type="evidence" value="ECO:0007669"/>
    <property type="project" value="InterPro"/>
</dbReference>
<evidence type="ECO:0000259" key="7">
    <source>
        <dbReference type="PROSITE" id="PS50966"/>
    </source>
</evidence>
<dbReference type="AlphaFoldDB" id="A0A1Q3AZC4"/>